<dbReference type="Proteomes" id="UP000001203">
    <property type="component" value="Chromosome circular"/>
</dbReference>
<accession>B1WTG5</accession>
<dbReference type="Gene3D" id="2.150.10.10">
    <property type="entry name" value="Serralysin-like metalloprotease, C-terminal"/>
    <property type="match status" value="3"/>
</dbReference>
<feature type="region of interest" description="Disordered" evidence="3">
    <location>
        <begin position="153"/>
        <end position="193"/>
    </location>
</feature>
<evidence type="ECO:0000256" key="1">
    <source>
        <dbReference type="ARBA" id="ARBA00004613"/>
    </source>
</evidence>
<dbReference type="InterPro" id="IPR018511">
    <property type="entry name" value="Hemolysin-typ_Ca-bd_CS"/>
</dbReference>
<evidence type="ECO:0000256" key="2">
    <source>
        <dbReference type="ARBA" id="ARBA00022525"/>
    </source>
</evidence>
<sequence length="384" mass="40195">MRLMNLTVNLWDWEGFYYIGSSNDDVINGSLFSDTIAGNAGNDSLIGGSGDDRLYGGNDNDTLQGGRGNDYLDGGSGLDIVKELADVDFELNNSRLIGLGTDVIVLIEGAHLIGGESDNTIDAGGFSLGSVTLEGEGGNDRLYGGQLDDLLIGGEGNDTMSGNPGSDHLLGENGNDRLLGRSGQDTLEGGDGSDHLYGGSGDDGLLGGFGDDYLNGGYDNDTLVGGFGSDTLLGNYGDDFLHGGGNSDILEGQDGNDTLRGAQNYWDSLGTIDTLTGGQGRDIFILGVDDEVSFGNLYDDYLYPGRAYNDYALITDFEISVDKIQLFSSPGGYTLGSSPVSGISGTGIFVDRGIHGVYDSKDELIAIVENVSGLNLSKSDFIYV</sequence>
<protein>
    <submittedName>
        <fullName evidence="4">Hemolysin-type calcium-binding protein</fullName>
    </submittedName>
</protein>
<evidence type="ECO:0000313" key="4">
    <source>
        <dbReference type="EMBL" id="ACB53680.1"/>
    </source>
</evidence>
<dbReference type="InterPro" id="IPR011049">
    <property type="entry name" value="Serralysin-like_metalloprot_C"/>
</dbReference>
<dbReference type="STRING" id="43989.cce_4332"/>
<dbReference type="AlphaFoldDB" id="B1WTG5"/>
<dbReference type="SUPFAM" id="SSF51120">
    <property type="entry name" value="beta-Roll"/>
    <property type="match status" value="2"/>
</dbReference>
<comment type="subcellular location">
    <subcellularLocation>
        <location evidence="1">Secreted</location>
    </subcellularLocation>
</comment>
<dbReference type="HOGENOM" id="CLU_721001_0_0_3"/>
<dbReference type="InterPro" id="IPR050557">
    <property type="entry name" value="RTX_toxin/Mannuronan_C5-epim"/>
</dbReference>
<proteinExistence type="predicted"/>
<dbReference type="GO" id="GO:0005576">
    <property type="term" value="C:extracellular region"/>
    <property type="evidence" value="ECO:0007669"/>
    <property type="project" value="UniProtKB-SubCell"/>
</dbReference>
<dbReference type="PANTHER" id="PTHR38340:SF1">
    <property type="entry name" value="S-LAYER PROTEIN"/>
    <property type="match status" value="1"/>
</dbReference>
<dbReference type="eggNOG" id="COG2931">
    <property type="taxonomic scope" value="Bacteria"/>
</dbReference>
<dbReference type="PRINTS" id="PR00313">
    <property type="entry name" value="CABNDNGRPT"/>
</dbReference>
<dbReference type="PANTHER" id="PTHR38340">
    <property type="entry name" value="S-LAYER PROTEIN"/>
    <property type="match status" value="1"/>
</dbReference>
<keyword evidence="5" id="KW-1185">Reference proteome</keyword>
<reference evidence="4 5" key="1">
    <citation type="journal article" date="2008" name="Proc. Natl. Acad. Sci. U.S.A.">
        <title>The genome of Cyanothece 51142, a unicellular diazotrophic cyanobacterium important in the marine nitrogen cycle.</title>
        <authorList>
            <person name="Welsh E.A."/>
            <person name="Liberton M."/>
            <person name="Stoeckel J."/>
            <person name="Loh T."/>
            <person name="Elvitigala T."/>
            <person name="Wang C."/>
            <person name="Wollam A."/>
            <person name="Fulton R.S."/>
            <person name="Clifton S.W."/>
            <person name="Jacobs J.M."/>
            <person name="Aurora R."/>
            <person name="Ghosh B.K."/>
            <person name="Sherman L.A."/>
            <person name="Smith R.D."/>
            <person name="Wilson R.K."/>
            <person name="Pakrasi H.B."/>
        </authorList>
    </citation>
    <scope>NUCLEOTIDE SEQUENCE [LARGE SCALE GENOMIC DNA]</scope>
    <source>
        <strain evidence="5">ATCC 51142 / BH68</strain>
    </source>
</reference>
<dbReference type="Pfam" id="PF00353">
    <property type="entry name" value="HemolysinCabind"/>
    <property type="match status" value="5"/>
</dbReference>
<evidence type="ECO:0000313" key="5">
    <source>
        <dbReference type="Proteomes" id="UP000001203"/>
    </source>
</evidence>
<dbReference type="EMBL" id="CP000806">
    <property type="protein sequence ID" value="ACB53680.1"/>
    <property type="molecule type" value="Genomic_DNA"/>
</dbReference>
<gene>
    <name evidence="4" type="ordered locus">cce_4332</name>
</gene>
<dbReference type="InterPro" id="IPR001343">
    <property type="entry name" value="Hemolysn_Ca-bd"/>
</dbReference>
<name>B1WTG5_CROS5</name>
<organism evidence="4 5">
    <name type="scientific">Crocosphaera subtropica (strain ATCC 51142 / BH68)</name>
    <name type="common">Cyanothece sp. (strain ATCC 51142)</name>
    <dbReference type="NCBI Taxonomy" id="43989"/>
    <lineage>
        <taxon>Bacteria</taxon>
        <taxon>Bacillati</taxon>
        <taxon>Cyanobacteriota</taxon>
        <taxon>Cyanophyceae</taxon>
        <taxon>Oscillatoriophycideae</taxon>
        <taxon>Chroococcales</taxon>
        <taxon>Aphanothecaceae</taxon>
        <taxon>Crocosphaera</taxon>
        <taxon>Crocosphaera subtropica</taxon>
    </lineage>
</organism>
<dbReference type="GO" id="GO:0005509">
    <property type="term" value="F:calcium ion binding"/>
    <property type="evidence" value="ECO:0007669"/>
    <property type="project" value="InterPro"/>
</dbReference>
<evidence type="ECO:0000256" key="3">
    <source>
        <dbReference type="SAM" id="MobiDB-lite"/>
    </source>
</evidence>
<keyword evidence="2" id="KW-0964">Secreted</keyword>
<dbReference type="KEGG" id="cyt:cce_4332"/>
<dbReference type="PROSITE" id="PS00330">
    <property type="entry name" value="HEMOLYSIN_CALCIUM"/>
    <property type="match status" value="7"/>
</dbReference>